<dbReference type="PROSITE" id="PS50002">
    <property type="entry name" value="SH3"/>
    <property type="match status" value="1"/>
</dbReference>
<dbReference type="PROSITE" id="PS51384">
    <property type="entry name" value="FAD_FR"/>
    <property type="match status" value="1"/>
</dbReference>
<dbReference type="InterPro" id="IPR012675">
    <property type="entry name" value="Beta-grasp_dom_sf"/>
</dbReference>
<dbReference type="InterPro" id="IPR039261">
    <property type="entry name" value="FNR_nucleotide-bd"/>
</dbReference>
<dbReference type="OrthoDB" id="5390at2759"/>
<keyword evidence="5 7" id="KW-0175">Coiled coil</keyword>
<dbReference type="InterPro" id="IPR017938">
    <property type="entry name" value="Riboflavin_synthase-like_b-brl"/>
</dbReference>
<feature type="domain" description="SH3" evidence="9">
    <location>
        <begin position="369"/>
        <end position="430"/>
    </location>
</feature>
<dbReference type="CDD" id="cd00207">
    <property type="entry name" value="fer2"/>
    <property type="match status" value="1"/>
</dbReference>
<dbReference type="Gene3D" id="3.40.50.80">
    <property type="entry name" value="Nucleotide-binding domain of ferredoxin-NADP reductase (FNR) module"/>
    <property type="match status" value="1"/>
</dbReference>
<feature type="region of interest" description="Disordered" evidence="8">
    <location>
        <begin position="278"/>
        <end position="342"/>
    </location>
</feature>
<evidence type="ECO:0000256" key="4">
    <source>
        <dbReference type="ARBA" id="ARBA00023014"/>
    </source>
</evidence>
<dbReference type="Pfam" id="PF00111">
    <property type="entry name" value="Fer2"/>
    <property type="match status" value="1"/>
</dbReference>
<dbReference type="GO" id="GO:0030479">
    <property type="term" value="C:actin cortical patch"/>
    <property type="evidence" value="ECO:0007669"/>
    <property type="project" value="UniProtKB-ARBA"/>
</dbReference>
<sequence>MSFKGFSKSMVRAPQQFKAKFNIGEHTKDAVYMDAERRFQELETETKKLQMESQKYFNAINGMLNHQIGFSKAMTEIYKPISGRMSDPNSMKIEGNPEGIEACEEYESIVKELQETLAPELDMIETRVIRPATELLDIIKVIRKTAQKRDHKQLDYDRHRAALKKLQDKKERSAKDEKAMWKAEGDVEQATQDFEYFNSLLKDELPKLFHLEAEFIQPLFQSFYYMQLNIFYTLHERMQRCDIGYFDLTRDIEEAFHEKRGDIQEQVEALSIVRFKTTGQRRPPKYQPRPALEGSKQPALLTYGNGPSSPASKPSPKLGGYQRPTSTIPEKSSAPPPYSAGNSSMALVAAAKSKPPPPKPKPSHLAGAKQAETVTALYDFAAQADGDLSFSAGDVIEIVQRTQNENEWWTGKLRGRQGQFPGNYVQTSMLSPDVDWASPFQTDKLLEIRSSGKKKLPGINAMSGIDKQLLHCPVKVGKLGIEGDWHDLTFHGGPDKAILGYCSTHYPDWRKSYPERSDKFVPGGFGENFVTAHMNERNVCIGDIIQFGDTLQLQVSLPRQPCYKLNHRFSLKNFAPLTYKTSRTGWYYRVVREGTVSAGDEVRLVERNWPDWTIERIQEYLHRDTNNHAMNEKLAAIEALGNESRGMFQNRVAKALRRAEPKVEEVWRNFRVVERKQETPRIISLQLEAEELDEELPKSLLGAHARLRLGNGLTRTYSVVSGDEAGVGIGNKFELGIALDENTRGGSRYIHENVKMGDTIEVGRITTDVKHGAMASNHVYIVGGIGITAFVAIMKSVHQMNYSLELHYAVRTAEEAAFLDRLELFRDRVKVYDKSKGERMDIPKIVSSLPWNSKLYVCGPPRMMEAAKTAVEANGLSHDEVHYEAFTADVSGDPFEAVVANKGDRKIKVSEDESLLEALRREFPDVPSSCEVGNCGTCKITLKEGQVEHRGSALEPGEQRDHMLSCVSRGVGRIVVEV</sequence>
<dbReference type="InterPro" id="IPR027267">
    <property type="entry name" value="AH/BAR_dom_sf"/>
</dbReference>
<keyword evidence="1 6" id="KW-0728">SH3 domain</keyword>
<dbReference type="GO" id="GO:0030170">
    <property type="term" value="F:pyridoxal phosphate binding"/>
    <property type="evidence" value="ECO:0007669"/>
    <property type="project" value="InterPro"/>
</dbReference>
<feature type="compositionally biased region" description="Low complexity" evidence="8">
    <location>
        <begin position="307"/>
        <end position="317"/>
    </location>
</feature>
<feature type="coiled-coil region" evidence="7">
    <location>
        <begin position="149"/>
        <end position="176"/>
    </location>
</feature>
<evidence type="ECO:0000259" key="9">
    <source>
        <dbReference type="PROSITE" id="PS50002"/>
    </source>
</evidence>
<evidence type="ECO:0000256" key="6">
    <source>
        <dbReference type="PROSITE-ProRule" id="PRU00192"/>
    </source>
</evidence>
<evidence type="ECO:0000256" key="2">
    <source>
        <dbReference type="ARBA" id="ARBA00022553"/>
    </source>
</evidence>
<dbReference type="GO" id="GO:0051537">
    <property type="term" value="F:2 iron, 2 sulfur cluster binding"/>
    <property type="evidence" value="ECO:0007669"/>
    <property type="project" value="UniProtKB-KW"/>
</dbReference>
<feature type="domain" description="2Fe-2S ferredoxin-type" evidence="11">
    <location>
        <begin position="895"/>
        <end position="978"/>
    </location>
</feature>
<feature type="domain" description="BAR" evidence="10">
    <location>
        <begin position="17"/>
        <end position="269"/>
    </location>
</feature>
<dbReference type="PROSITE" id="PS51340">
    <property type="entry name" value="MOSC"/>
    <property type="match status" value="1"/>
</dbReference>
<dbReference type="Gene3D" id="3.10.20.30">
    <property type="match status" value="1"/>
</dbReference>
<dbReference type="PRINTS" id="PR00452">
    <property type="entry name" value="SH3DOMAIN"/>
</dbReference>
<dbReference type="PROSITE" id="PS51085">
    <property type="entry name" value="2FE2S_FER_2"/>
    <property type="match status" value="1"/>
</dbReference>
<accession>A0A0A2VRC5</accession>
<dbReference type="Pfam" id="PF03475">
    <property type="entry name" value="YiiM_3-alpha"/>
    <property type="match status" value="1"/>
</dbReference>
<dbReference type="SUPFAM" id="SSF63380">
    <property type="entry name" value="Riboflavin synthase domain-like"/>
    <property type="match status" value="1"/>
</dbReference>
<evidence type="ECO:0000256" key="8">
    <source>
        <dbReference type="SAM" id="MobiDB-lite"/>
    </source>
</evidence>
<dbReference type="GO" id="GO:0030151">
    <property type="term" value="F:molybdenum ion binding"/>
    <property type="evidence" value="ECO:0007669"/>
    <property type="project" value="InterPro"/>
</dbReference>
<dbReference type="SUPFAM" id="SSF54292">
    <property type="entry name" value="2Fe-2S ferredoxin-like"/>
    <property type="match status" value="1"/>
</dbReference>
<feature type="domain" description="FAD-binding FR-type" evidence="13">
    <location>
        <begin position="665"/>
        <end position="777"/>
    </location>
</feature>
<dbReference type="FunFam" id="2.30.30.40:FF:000189">
    <property type="entry name" value="BAR adaptor protein RVS167"/>
    <property type="match status" value="1"/>
</dbReference>
<dbReference type="Gene3D" id="2.40.30.10">
    <property type="entry name" value="Translation factors"/>
    <property type="match status" value="1"/>
</dbReference>
<dbReference type="SUPFAM" id="SSF50800">
    <property type="entry name" value="PK beta-barrel domain-like"/>
    <property type="match status" value="1"/>
</dbReference>
<keyword evidence="3" id="KW-0408">Iron</keyword>
<dbReference type="SMART" id="SM00326">
    <property type="entry name" value="SH3"/>
    <property type="match status" value="1"/>
</dbReference>
<dbReference type="InterPro" id="IPR011037">
    <property type="entry name" value="Pyrv_Knase-like_insert_dom_sf"/>
</dbReference>
<dbReference type="InterPro" id="IPR001452">
    <property type="entry name" value="SH3_domain"/>
</dbReference>
<keyword evidence="2" id="KW-0597">Phosphoprotein</keyword>
<dbReference type="STRING" id="1245745.A0A0A2VRC5"/>
<keyword evidence="4" id="KW-0411">Iron-sulfur</keyword>
<evidence type="ECO:0000259" key="13">
    <source>
        <dbReference type="PROSITE" id="PS51384"/>
    </source>
</evidence>
<evidence type="ECO:0000259" key="11">
    <source>
        <dbReference type="PROSITE" id="PS51085"/>
    </source>
</evidence>
<dbReference type="GO" id="GO:0016491">
    <property type="term" value="F:oxidoreductase activity"/>
    <property type="evidence" value="ECO:0007669"/>
    <property type="project" value="InterPro"/>
</dbReference>
<dbReference type="InterPro" id="IPR006058">
    <property type="entry name" value="2Fe2S_fd_BS"/>
</dbReference>
<evidence type="ECO:0000313" key="15">
    <source>
        <dbReference type="Proteomes" id="UP000030106"/>
    </source>
</evidence>
<reference evidence="14 15" key="1">
    <citation type="submission" date="2012-10" db="EMBL/GenBank/DDBJ databases">
        <title>Genome sequencing and analysis of entomopathogenic fungi Beauveria bassiana D1-5.</title>
        <authorList>
            <person name="Li Q."/>
            <person name="Wang L."/>
            <person name="Zhang Z."/>
            <person name="Wang Q."/>
            <person name="Ren J."/>
            <person name="Wang M."/>
            <person name="Xu W."/>
            <person name="Wang J."/>
            <person name="Lu Y."/>
            <person name="Du Q."/>
            <person name="Sun Z."/>
        </authorList>
    </citation>
    <scope>NUCLEOTIDE SEQUENCE [LARGE SCALE GENOMIC DNA]</scope>
    <source>
        <strain evidence="14 15">D1-5</strain>
    </source>
</reference>
<dbReference type="InterPro" id="IPR005302">
    <property type="entry name" value="MoCF_Sase_C"/>
</dbReference>
<dbReference type="Gene3D" id="2.40.33.20">
    <property type="entry name" value="PK beta-barrel domain-like"/>
    <property type="match status" value="1"/>
</dbReference>
<dbReference type="CDD" id="cd06185">
    <property type="entry name" value="PDR_like"/>
    <property type="match status" value="1"/>
</dbReference>
<dbReference type="Gene3D" id="1.20.1270.60">
    <property type="entry name" value="Arfaptin homology (AH) domain/BAR domain"/>
    <property type="match status" value="1"/>
</dbReference>
<dbReference type="InterPro" id="IPR036028">
    <property type="entry name" value="SH3-like_dom_sf"/>
</dbReference>
<dbReference type="SMART" id="SM00721">
    <property type="entry name" value="BAR"/>
    <property type="match status" value="1"/>
</dbReference>
<gene>
    <name evidence="14" type="ORF">BBAD15_g4186</name>
</gene>
<evidence type="ECO:0000259" key="10">
    <source>
        <dbReference type="PROSITE" id="PS51021"/>
    </source>
</evidence>
<dbReference type="HOGENOM" id="CLU_011197_0_0_1"/>
<dbReference type="SUPFAM" id="SSF52343">
    <property type="entry name" value="Ferredoxin reductase-like, C-terminal NADP-linked domain"/>
    <property type="match status" value="1"/>
</dbReference>
<dbReference type="InterPro" id="IPR001041">
    <property type="entry name" value="2Fe-2S_ferredoxin-type"/>
</dbReference>
<dbReference type="InterPro" id="IPR004148">
    <property type="entry name" value="BAR_dom"/>
</dbReference>
<evidence type="ECO:0000256" key="1">
    <source>
        <dbReference type="ARBA" id="ARBA00022443"/>
    </source>
</evidence>
<dbReference type="CDD" id="cd07599">
    <property type="entry name" value="BAR_Rvs167p"/>
    <property type="match status" value="1"/>
</dbReference>
<dbReference type="InterPro" id="IPR017927">
    <property type="entry name" value="FAD-bd_FR_type"/>
</dbReference>
<dbReference type="SUPFAM" id="SSF50044">
    <property type="entry name" value="SH3-domain"/>
    <property type="match status" value="1"/>
</dbReference>
<organism evidence="14 15">
    <name type="scientific">Beauveria bassiana D1-5</name>
    <dbReference type="NCBI Taxonomy" id="1245745"/>
    <lineage>
        <taxon>Eukaryota</taxon>
        <taxon>Fungi</taxon>
        <taxon>Dikarya</taxon>
        <taxon>Ascomycota</taxon>
        <taxon>Pezizomycotina</taxon>
        <taxon>Sordariomycetes</taxon>
        <taxon>Hypocreomycetidae</taxon>
        <taxon>Hypocreales</taxon>
        <taxon>Cordycipitaceae</taxon>
        <taxon>Beauveria</taxon>
    </lineage>
</organism>
<dbReference type="Gene3D" id="2.30.30.40">
    <property type="entry name" value="SH3 Domains"/>
    <property type="match status" value="1"/>
</dbReference>
<name>A0A0A2VRC5_BEABA</name>
<dbReference type="PANTHER" id="PTHR30212">
    <property type="entry name" value="PROTEIN YIIM"/>
    <property type="match status" value="1"/>
</dbReference>
<dbReference type="SUPFAM" id="SSF103657">
    <property type="entry name" value="BAR/IMD domain-like"/>
    <property type="match status" value="1"/>
</dbReference>
<feature type="domain" description="MOSC" evidence="12">
    <location>
        <begin position="467"/>
        <end position="605"/>
    </location>
</feature>
<evidence type="ECO:0000313" key="14">
    <source>
        <dbReference type="EMBL" id="KGQ10466.1"/>
    </source>
</evidence>
<dbReference type="Proteomes" id="UP000030106">
    <property type="component" value="Unassembled WGS sequence"/>
</dbReference>
<proteinExistence type="predicted"/>
<dbReference type="FunFam" id="1.20.1270.60:FF:000048">
    <property type="entry name" value="BAR adaptor protein RVS167"/>
    <property type="match status" value="1"/>
</dbReference>
<dbReference type="Pfam" id="PF03473">
    <property type="entry name" value="MOSC"/>
    <property type="match status" value="1"/>
</dbReference>
<dbReference type="Pfam" id="PF03114">
    <property type="entry name" value="BAR"/>
    <property type="match status" value="1"/>
</dbReference>
<dbReference type="PROSITE" id="PS00197">
    <property type="entry name" value="2FE2S_FER_1"/>
    <property type="match status" value="1"/>
</dbReference>
<evidence type="ECO:0000256" key="7">
    <source>
        <dbReference type="SAM" id="Coils"/>
    </source>
</evidence>
<evidence type="ECO:0000256" key="3">
    <source>
        <dbReference type="ARBA" id="ARBA00022714"/>
    </source>
</evidence>
<comment type="caution">
    <text evidence="14">The sequence shown here is derived from an EMBL/GenBank/DDBJ whole genome shotgun (WGS) entry which is preliminary data.</text>
</comment>
<dbReference type="AlphaFoldDB" id="A0A0A2VRC5"/>
<dbReference type="InterPro" id="IPR052353">
    <property type="entry name" value="Benzoxazolinone_Detox_Enz"/>
</dbReference>
<dbReference type="InterPro" id="IPR005163">
    <property type="entry name" value="Tri_helical_YiiM-like"/>
</dbReference>
<evidence type="ECO:0000259" key="12">
    <source>
        <dbReference type="PROSITE" id="PS51340"/>
    </source>
</evidence>
<keyword evidence="3" id="KW-0479">Metal-binding</keyword>
<keyword evidence="3" id="KW-0001">2Fe-2S</keyword>
<dbReference type="EMBL" id="ANFO01000313">
    <property type="protein sequence ID" value="KGQ10466.1"/>
    <property type="molecule type" value="Genomic_DNA"/>
</dbReference>
<protein>
    <submittedName>
        <fullName evidence="14">Protein hob1</fullName>
    </submittedName>
</protein>
<evidence type="ECO:0000256" key="5">
    <source>
        <dbReference type="ARBA" id="ARBA00023054"/>
    </source>
</evidence>
<dbReference type="PANTHER" id="PTHR30212:SF2">
    <property type="entry name" value="PROTEIN YIIM"/>
    <property type="match status" value="1"/>
</dbReference>
<dbReference type="PROSITE" id="PS51021">
    <property type="entry name" value="BAR"/>
    <property type="match status" value="1"/>
</dbReference>
<dbReference type="InterPro" id="IPR036010">
    <property type="entry name" value="2Fe-2S_ferredoxin-like_sf"/>
</dbReference>
<feature type="region of interest" description="Disordered" evidence="8">
    <location>
        <begin position="349"/>
        <end position="368"/>
    </location>
</feature>
<dbReference type="eggNOG" id="ENOG502SEJJ">
    <property type="taxonomic scope" value="Eukaryota"/>
</dbReference>
<dbReference type="Pfam" id="PF00018">
    <property type="entry name" value="SH3_1"/>
    <property type="match status" value="1"/>
</dbReference>